<dbReference type="Gene3D" id="3.40.309.10">
    <property type="entry name" value="Aldehyde Dehydrogenase, Chain A, domain 2"/>
    <property type="match status" value="1"/>
</dbReference>
<comment type="caution">
    <text evidence="4">The sequence shown here is derived from an EMBL/GenBank/DDBJ whole genome shotgun (WGS) entry which is preliminary data.</text>
</comment>
<dbReference type="CDD" id="cd07138">
    <property type="entry name" value="ALDH_CddD_SSP0762"/>
    <property type="match status" value="1"/>
</dbReference>
<dbReference type="InterPro" id="IPR016161">
    <property type="entry name" value="Ald_DH/histidinol_DH"/>
</dbReference>
<accession>A0YBG1</accession>
<comment type="similarity">
    <text evidence="1">Belongs to the aldehyde dehydrogenase family.</text>
</comment>
<evidence type="ECO:0000313" key="5">
    <source>
        <dbReference type="Proteomes" id="UP000004931"/>
    </source>
</evidence>
<keyword evidence="5" id="KW-1185">Reference proteome</keyword>
<protein>
    <submittedName>
        <fullName evidence="4">Aldehyde dehydrogenase family protein</fullName>
    </submittedName>
</protein>
<dbReference type="AlphaFoldDB" id="A0YBG1"/>
<dbReference type="PANTHER" id="PTHR42804:SF1">
    <property type="entry name" value="ALDEHYDE DEHYDROGENASE-RELATED"/>
    <property type="match status" value="1"/>
</dbReference>
<name>A0YBG1_9GAMM</name>
<evidence type="ECO:0000313" key="4">
    <source>
        <dbReference type="EMBL" id="EAW31891.1"/>
    </source>
</evidence>
<dbReference type="SUPFAM" id="SSF53720">
    <property type="entry name" value="ALDH-like"/>
    <property type="match status" value="1"/>
</dbReference>
<dbReference type="InterPro" id="IPR016163">
    <property type="entry name" value="Ald_DH_C"/>
</dbReference>
<evidence type="ECO:0000259" key="3">
    <source>
        <dbReference type="Pfam" id="PF00171"/>
    </source>
</evidence>
<dbReference type="Proteomes" id="UP000004931">
    <property type="component" value="Unassembled WGS sequence"/>
</dbReference>
<dbReference type="eggNOG" id="COG1012">
    <property type="taxonomic scope" value="Bacteria"/>
</dbReference>
<reference evidence="4 5" key="1">
    <citation type="journal article" date="2010" name="J. Bacteriol.">
        <title>Genome sequence of the oligotrophic marine Gammaproteobacterium HTCC2143, isolated from the Oregon Coast.</title>
        <authorList>
            <person name="Oh H.M."/>
            <person name="Kang I."/>
            <person name="Ferriera S."/>
            <person name="Giovannoni S.J."/>
            <person name="Cho J.C."/>
        </authorList>
    </citation>
    <scope>NUCLEOTIDE SEQUENCE [LARGE SCALE GENOMIC DNA]</scope>
    <source>
        <strain evidence="4 5">HTCC2143</strain>
    </source>
</reference>
<dbReference type="PANTHER" id="PTHR42804">
    <property type="entry name" value="ALDEHYDE DEHYDROGENASE"/>
    <property type="match status" value="1"/>
</dbReference>
<sequence length="474" mass="50664">MKTIDQFYIDGQWTAPHGKHVLSILNPATSVPCVAMACANETDVNAAAEAAFRAFPAWSATPSDQRALLMMGIADEMENRADDLVQAHVETMGIPRHQAMEVQIAGPIDAMRYFASLAATMGEPEDRGGYLISHEPVGVCALINPWNYPLLQMIGKVAPALAAGCTMLAKPAEQTPTSDIIMAEIFDKVGLPAGVFNLITGLGAEVGPLMASHPRVDMVSFTGSNRSGISVAIEAAPTVKRVCQEMGGKSALIITEDADLHTAVRYGVENVMLNTGQTCDALTRMLVPASRYQEAIDQAVIVADEQVVGDPDDPLTTMGPLASEQQCQRVRDYIKQGIAEGARMVAGGAELPTSLEGGAYVLPTLFADVRNDMVIAREEIFGPVLCIMSYETIDEAVDIANDSEFGLSSGVFAANDSDAIAIARRMRAGQCFIQGGFFRLEAPFGGYKQSGNGREWGEAGLAEYQEIKAIIRPD</sequence>
<dbReference type="InterPro" id="IPR016162">
    <property type="entry name" value="Ald_DH_N"/>
</dbReference>
<keyword evidence="2" id="KW-0560">Oxidoreductase</keyword>
<dbReference type="STRING" id="247633.GP2143_05555"/>
<gene>
    <name evidence="4" type="ORF">GP2143_05555</name>
</gene>
<dbReference type="EMBL" id="AAVT01000002">
    <property type="protein sequence ID" value="EAW31891.1"/>
    <property type="molecule type" value="Genomic_DNA"/>
</dbReference>
<dbReference type="Gene3D" id="3.40.605.10">
    <property type="entry name" value="Aldehyde Dehydrogenase, Chain A, domain 1"/>
    <property type="match status" value="1"/>
</dbReference>
<dbReference type="InterPro" id="IPR015590">
    <property type="entry name" value="Aldehyde_DH_dom"/>
</dbReference>
<dbReference type="FunFam" id="3.40.605.10:FF:000007">
    <property type="entry name" value="NAD/NADP-dependent betaine aldehyde dehydrogenase"/>
    <property type="match status" value="1"/>
</dbReference>
<dbReference type="GO" id="GO:0016620">
    <property type="term" value="F:oxidoreductase activity, acting on the aldehyde or oxo group of donors, NAD or NADP as acceptor"/>
    <property type="evidence" value="ECO:0007669"/>
    <property type="project" value="InterPro"/>
</dbReference>
<feature type="domain" description="Aldehyde dehydrogenase" evidence="3">
    <location>
        <begin position="13"/>
        <end position="470"/>
    </location>
</feature>
<evidence type="ECO:0000256" key="1">
    <source>
        <dbReference type="ARBA" id="ARBA00009986"/>
    </source>
</evidence>
<dbReference type="Pfam" id="PF00171">
    <property type="entry name" value="Aldedh"/>
    <property type="match status" value="1"/>
</dbReference>
<evidence type="ECO:0000256" key="2">
    <source>
        <dbReference type="ARBA" id="ARBA00023002"/>
    </source>
</evidence>
<proteinExistence type="inferred from homology"/>
<dbReference type="OrthoDB" id="5887723at2"/>
<organism evidence="4 5">
    <name type="scientific">marine gamma proteobacterium HTCC2143</name>
    <dbReference type="NCBI Taxonomy" id="247633"/>
    <lineage>
        <taxon>Bacteria</taxon>
        <taxon>Pseudomonadati</taxon>
        <taxon>Pseudomonadota</taxon>
        <taxon>Gammaproteobacteria</taxon>
        <taxon>Cellvibrionales</taxon>
        <taxon>Spongiibacteraceae</taxon>
        <taxon>BD1-7 clade</taxon>
    </lineage>
</organism>